<dbReference type="PANTHER" id="PTHR46458:SF2">
    <property type="entry name" value="X GLOBIN"/>
    <property type="match status" value="1"/>
</dbReference>
<comment type="caution">
    <text evidence="6">The sequence shown here is derived from an EMBL/GenBank/DDBJ whole genome shotgun (WGS) entry which is preliminary data.</text>
</comment>
<feature type="domain" description="Globin" evidence="5">
    <location>
        <begin position="45"/>
        <end position="192"/>
    </location>
</feature>
<dbReference type="PANTHER" id="PTHR46458">
    <property type="entry name" value="BLR2807 PROTEIN"/>
    <property type="match status" value="1"/>
</dbReference>
<dbReference type="OrthoDB" id="436496at2759"/>
<protein>
    <recommendedName>
        <fullName evidence="5">Globin domain-containing protein</fullName>
    </recommendedName>
</protein>
<keyword evidence="7" id="KW-1185">Reference proteome</keyword>
<dbReference type="PRINTS" id="PR00188">
    <property type="entry name" value="PLANTGLOBIN"/>
</dbReference>
<dbReference type="GO" id="GO:0020037">
    <property type="term" value="F:heme binding"/>
    <property type="evidence" value="ECO:0007669"/>
    <property type="project" value="InterPro"/>
</dbReference>
<keyword evidence="2" id="KW-0479">Metal-binding</keyword>
<evidence type="ECO:0000256" key="2">
    <source>
        <dbReference type="ARBA" id="ARBA00022723"/>
    </source>
</evidence>
<accession>A0A1W0W990</accession>
<dbReference type="InterPro" id="IPR050532">
    <property type="entry name" value="Globin-like_OT"/>
</dbReference>
<dbReference type="AlphaFoldDB" id="A0A1W0W990"/>
<evidence type="ECO:0000256" key="1">
    <source>
        <dbReference type="ARBA" id="ARBA00022617"/>
    </source>
</evidence>
<dbReference type="GO" id="GO:0005344">
    <property type="term" value="F:oxygen carrier activity"/>
    <property type="evidence" value="ECO:0007669"/>
    <property type="project" value="UniProtKB-KW"/>
</dbReference>
<dbReference type="Pfam" id="PF00042">
    <property type="entry name" value="Globin"/>
    <property type="match status" value="1"/>
</dbReference>
<evidence type="ECO:0000313" key="6">
    <source>
        <dbReference type="EMBL" id="OQV11738.1"/>
    </source>
</evidence>
<proteinExistence type="inferred from homology"/>
<dbReference type="Proteomes" id="UP000192578">
    <property type="component" value="Unassembled WGS sequence"/>
</dbReference>
<dbReference type="InterPro" id="IPR009050">
    <property type="entry name" value="Globin-like_sf"/>
</dbReference>
<dbReference type="Gene3D" id="1.10.490.10">
    <property type="entry name" value="Globins"/>
    <property type="match status" value="1"/>
</dbReference>
<comment type="similarity">
    <text evidence="4">Belongs to the globin family.</text>
</comment>
<evidence type="ECO:0000256" key="4">
    <source>
        <dbReference type="RuleBase" id="RU000356"/>
    </source>
</evidence>
<evidence type="ECO:0000256" key="3">
    <source>
        <dbReference type="ARBA" id="ARBA00023004"/>
    </source>
</evidence>
<dbReference type="PROSITE" id="PS01033">
    <property type="entry name" value="GLOBIN"/>
    <property type="match status" value="1"/>
</dbReference>
<dbReference type="InterPro" id="IPR000971">
    <property type="entry name" value="Globin"/>
</dbReference>
<dbReference type="SUPFAM" id="SSF46458">
    <property type="entry name" value="Globin-like"/>
    <property type="match status" value="1"/>
</dbReference>
<dbReference type="GO" id="GO:0019825">
    <property type="term" value="F:oxygen binding"/>
    <property type="evidence" value="ECO:0007669"/>
    <property type="project" value="InterPro"/>
</dbReference>
<keyword evidence="4" id="KW-0561">Oxygen transport</keyword>
<dbReference type="InterPro" id="IPR012292">
    <property type="entry name" value="Globin/Proto"/>
</dbReference>
<keyword evidence="4" id="KW-0813">Transport</keyword>
<reference evidence="7" key="1">
    <citation type="submission" date="2017-01" db="EMBL/GenBank/DDBJ databases">
        <title>Comparative genomics of anhydrobiosis in the tardigrade Hypsibius dujardini.</title>
        <authorList>
            <person name="Yoshida Y."/>
            <person name="Koutsovoulos G."/>
            <person name="Laetsch D."/>
            <person name="Stevens L."/>
            <person name="Kumar S."/>
            <person name="Horikawa D."/>
            <person name="Ishino K."/>
            <person name="Komine S."/>
            <person name="Tomita M."/>
            <person name="Blaxter M."/>
            <person name="Arakawa K."/>
        </authorList>
    </citation>
    <scope>NUCLEOTIDE SEQUENCE [LARGE SCALE GENOMIC DNA]</scope>
    <source>
        <strain evidence="7">Z151</strain>
    </source>
</reference>
<dbReference type="EMBL" id="MTYJ01000162">
    <property type="protein sequence ID" value="OQV11738.1"/>
    <property type="molecule type" value="Genomic_DNA"/>
</dbReference>
<evidence type="ECO:0000259" key="5">
    <source>
        <dbReference type="PROSITE" id="PS01033"/>
    </source>
</evidence>
<sequence length="204" mass="23092">MGAKYSRRTFEDSSEDCQRQKSILVRRFSLFTSPKSAVPPKAVPHITDEERQLLVDSFGNLKNSISQIGVLLFIGLFESHPEMQGFFGDIKDCPPHLLPQSKQLRTHALRVMGFIEKCISRIHTPERLDAIIRQLGRHHFKYGAPPGYIPLVGPQFILAIRMTLDPQWDAVTEDAWLNLFAYIAYGMKQAMASSSHPDLLTPTT</sequence>
<keyword evidence="3" id="KW-0408">Iron</keyword>
<organism evidence="6 7">
    <name type="scientific">Hypsibius exemplaris</name>
    <name type="common">Freshwater tardigrade</name>
    <dbReference type="NCBI Taxonomy" id="2072580"/>
    <lineage>
        <taxon>Eukaryota</taxon>
        <taxon>Metazoa</taxon>
        <taxon>Ecdysozoa</taxon>
        <taxon>Tardigrada</taxon>
        <taxon>Eutardigrada</taxon>
        <taxon>Parachela</taxon>
        <taxon>Hypsibioidea</taxon>
        <taxon>Hypsibiidae</taxon>
        <taxon>Hypsibius</taxon>
    </lineage>
</organism>
<name>A0A1W0W990_HYPEX</name>
<gene>
    <name evidence="6" type="ORF">BV898_13936</name>
</gene>
<dbReference type="GO" id="GO:0046872">
    <property type="term" value="F:metal ion binding"/>
    <property type="evidence" value="ECO:0007669"/>
    <property type="project" value="UniProtKB-KW"/>
</dbReference>
<keyword evidence="1 4" id="KW-0349">Heme</keyword>
<evidence type="ECO:0000313" key="7">
    <source>
        <dbReference type="Proteomes" id="UP000192578"/>
    </source>
</evidence>